<proteinExistence type="predicted"/>
<reference evidence="2 3" key="1">
    <citation type="submission" date="2018-09" db="EMBL/GenBank/DDBJ databases">
        <title>Genomic investigation of the strawberry pathogen Phytophthora fragariae indicates pathogenicity is determined by transcriptional variation in three key races.</title>
        <authorList>
            <person name="Adams T.M."/>
            <person name="Armitage A.D."/>
            <person name="Sobczyk M.K."/>
            <person name="Bates H.J."/>
            <person name="Dunwell J.M."/>
            <person name="Nellist C.F."/>
            <person name="Harrison R.J."/>
        </authorList>
    </citation>
    <scope>NUCLEOTIDE SEQUENCE [LARGE SCALE GENOMIC DNA]</scope>
    <source>
        <strain evidence="2 3">SCRP324</strain>
    </source>
</reference>
<organism evidence="2 3">
    <name type="scientific">Phytophthora rubi</name>
    <dbReference type="NCBI Taxonomy" id="129364"/>
    <lineage>
        <taxon>Eukaryota</taxon>
        <taxon>Sar</taxon>
        <taxon>Stramenopiles</taxon>
        <taxon>Oomycota</taxon>
        <taxon>Peronosporomycetes</taxon>
        <taxon>Peronosporales</taxon>
        <taxon>Peronosporaceae</taxon>
        <taxon>Phytophthora</taxon>
    </lineage>
</organism>
<sequence length="63" mass="6888">MEHHQRQAAAFRRPYTYDDPVHDENISTNTSSYSSDAGSLTLSTDSVLLKVKPSHSPLVVATG</sequence>
<dbReference type="AlphaFoldDB" id="A0A6A3I8R0"/>
<feature type="compositionally biased region" description="Basic and acidic residues" evidence="1">
    <location>
        <begin position="15"/>
        <end position="25"/>
    </location>
</feature>
<feature type="region of interest" description="Disordered" evidence="1">
    <location>
        <begin position="1"/>
        <end position="38"/>
    </location>
</feature>
<evidence type="ECO:0000313" key="3">
    <source>
        <dbReference type="Proteomes" id="UP000435112"/>
    </source>
</evidence>
<dbReference type="EMBL" id="QXFU01003316">
    <property type="protein sequence ID" value="KAE8976403.1"/>
    <property type="molecule type" value="Genomic_DNA"/>
</dbReference>
<gene>
    <name evidence="2" type="ORF">PR002_g25324</name>
</gene>
<evidence type="ECO:0000313" key="2">
    <source>
        <dbReference type="EMBL" id="KAE8976403.1"/>
    </source>
</evidence>
<accession>A0A6A3I8R0</accession>
<comment type="caution">
    <text evidence="2">The sequence shown here is derived from an EMBL/GenBank/DDBJ whole genome shotgun (WGS) entry which is preliminary data.</text>
</comment>
<evidence type="ECO:0000256" key="1">
    <source>
        <dbReference type="SAM" id="MobiDB-lite"/>
    </source>
</evidence>
<protein>
    <submittedName>
        <fullName evidence="2">Uncharacterized protein</fullName>
    </submittedName>
</protein>
<name>A0A6A3I8R0_9STRA</name>
<dbReference type="Proteomes" id="UP000435112">
    <property type="component" value="Unassembled WGS sequence"/>
</dbReference>
<feature type="compositionally biased region" description="Polar residues" evidence="1">
    <location>
        <begin position="26"/>
        <end position="38"/>
    </location>
</feature>